<keyword evidence="4" id="KW-1185">Reference proteome</keyword>
<dbReference type="InterPro" id="IPR051673">
    <property type="entry name" value="SSDNA_exonuclease_RecJ"/>
</dbReference>
<proteinExistence type="predicted"/>
<dbReference type="EMBL" id="LMAR01000001">
    <property type="protein sequence ID" value="KQK32506.1"/>
    <property type="molecule type" value="Genomic_DNA"/>
</dbReference>
<feature type="domain" description="RecJ OB" evidence="2">
    <location>
        <begin position="38"/>
        <end position="148"/>
    </location>
</feature>
<organism evidence="3 4">
    <name type="scientific">Bosea thiooxidans</name>
    <dbReference type="NCBI Taxonomy" id="53254"/>
    <lineage>
        <taxon>Bacteria</taxon>
        <taxon>Pseudomonadati</taxon>
        <taxon>Pseudomonadota</taxon>
        <taxon>Alphaproteobacteria</taxon>
        <taxon>Hyphomicrobiales</taxon>
        <taxon>Boseaceae</taxon>
        <taxon>Bosea</taxon>
    </lineage>
</organism>
<evidence type="ECO:0000313" key="4">
    <source>
        <dbReference type="Proteomes" id="UP000051562"/>
    </source>
</evidence>
<reference evidence="3 4" key="1">
    <citation type="submission" date="2015-10" db="EMBL/GenBank/DDBJ databases">
        <title>Draft genome of Bosea thiooxidans.</title>
        <authorList>
            <person name="Wang X."/>
        </authorList>
    </citation>
    <scope>NUCLEOTIDE SEQUENCE [LARGE SCALE GENOMIC DNA]</scope>
    <source>
        <strain evidence="3 4">CGMCC 9174</strain>
    </source>
</reference>
<gene>
    <name evidence="3" type="ORF">ARD30_01635</name>
</gene>
<dbReference type="STRING" id="53254.SAMN05660750_03781"/>
<evidence type="ECO:0000313" key="3">
    <source>
        <dbReference type="EMBL" id="KQK32506.1"/>
    </source>
</evidence>
<sequence>MAAGVTLARGQAAPFHAFLSDYLVREVDAADEAAALLVDAALSAGGASPRLIAEIDKAGPFGSGSPEPVFVFPAHRLTDAIEIGSGGHVRIKLRSGDGASIGGIAFRAAQEPLGQALLSSRGEAVHLAATLALNRWGGNETAELRILDLARPT</sequence>
<dbReference type="PANTHER" id="PTHR30255">
    <property type="entry name" value="SINGLE-STRANDED-DNA-SPECIFIC EXONUCLEASE RECJ"/>
    <property type="match status" value="1"/>
</dbReference>
<keyword evidence="1" id="KW-0378">Hydrolase</keyword>
<dbReference type="RefSeq" id="WP_055726451.1">
    <property type="nucleotide sequence ID" value="NZ_LMAR01000001.1"/>
</dbReference>
<dbReference type="AlphaFoldDB" id="A0A0Q3T4F4"/>
<accession>A0A0Q3T4F4</accession>
<dbReference type="Pfam" id="PF17768">
    <property type="entry name" value="RecJ_OB"/>
    <property type="match status" value="1"/>
</dbReference>
<dbReference type="InterPro" id="IPR041122">
    <property type="entry name" value="RecJ_OB"/>
</dbReference>
<comment type="caution">
    <text evidence="3">The sequence shown here is derived from an EMBL/GenBank/DDBJ whole genome shotgun (WGS) entry which is preliminary data.</text>
</comment>
<evidence type="ECO:0000256" key="1">
    <source>
        <dbReference type="ARBA" id="ARBA00022801"/>
    </source>
</evidence>
<protein>
    <recommendedName>
        <fullName evidence="2">RecJ OB domain-containing protein</fullName>
    </recommendedName>
</protein>
<dbReference type="GO" id="GO:0016787">
    <property type="term" value="F:hydrolase activity"/>
    <property type="evidence" value="ECO:0007669"/>
    <property type="project" value="UniProtKB-KW"/>
</dbReference>
<dbReference type="Proteomes" id="UP000051562">
    <property type="component" value="Unassembled WGS sequence"/>
</dbReference>
<evidence type="ECO:0000259" key="2">
    <source>
        <dbReference type="Pfam" id="PF17768"/>
    </source>
</evidence>
<dbReference type="PANTHER" id="PTHR30255:SF2">
    <property type="entry name" value="SINGLE-STRANDED-DNA-SPECIFIC EXONUCLEASE RECJ"/>
    <property type="match status" value="1"/>
</dbReference>
<dbReference type="Gene3D" id="2.40.50.460">
    <property type="match status" value="1"/>
</dbReference>
<name>A0A0Q3T4F4_9HYPH</name>